<dbReference type="EMBL" id="JAQQXT010000006">
    <property type="protein sequence ID" value="MDC8772112.1"/>
    <property type="molecule type" value="Genomic_DNA"/>
</dbReference>
<dbReference type="Gene3D" id="2.40.50.100">
    <property type="match status" value="1"/>
</dbReference>
<dbReference type="InterPro" id="IPR041881">
    <property type="entry name" value="PqqD_sf"/>
</dbReference>
<reference evidence="2 3" key="1">
    <citation type="submission" date="2022-10" db="EMBL/GenBank/DDBJ databases">
        <title>Paucibacter sp. hw1 Genome sequencing.</title>
        <authorList>
            <person name="Park S."/>
        </authorList>
    </citation>
    <scope>NUCLEOTIDE SEQUENCE [LARGE SCALE GENOMIC DNA]</scope>
    <source>
        <strain evidence="3">hw1</strain>
    </source>
</reference>
<feature type="transmembrane region" description="Helical" evidence="1">
    <location>
        <begin position="280"/>
        <end position="299"/>
    </location>
</feature>
<feature type="transmembrane region" description="Helical" evidence="1">
    <location>
        <begin position="225"/>
        <end position="245"/>
    </location>
</feature>
<feature type="transmembrane region" description="Helical" evidence="1">
    <location>
        <begin position="151"/>
        <end position="175"/>
    </location>
</feature>
<feature type="transmembrane region" description="Helical" evidence="1">
    <location>
        <begin position="355"/>
        <end position="377"/>
    </location>
</feature>
<dbReference type="Proteomes" id="UP001221189">
    <property type="component" value="Unassembled WGS sequence"/>
</dbReference>
<proteinExistence type="predicted"/>
<dbReference type="Gene3D" id="1.10.10.1150">
    <property type="entry name" value="Coenzyme PQQ synthesis protein D (PqqD)"/>
    <property type="match status" value="1"/>
</dbReference>
<evidence type="ECO:0000256" key="1">
    <source>
        <dbReference type="SAM" id="Phobius"/>
    </source>
</evidence>
<comment type="caution">
    <text evidence="2">The sequence shown here is derived from an EMBL/GenBank/DDBJ whole genome shotgun (WGS) entry which is preliminary data.</text>
</comment>
<name>A0ABT5KFE8_9BURK</name>
<keyword evidence="1" id="KW-1133">Transmembrane helix</keyword>
<organism evidence="2 3">
    <name type="scientific">Roseateles albus</name>
    <dbReference type="NCBI Taxonomy" id="2987525"/>
    <lineage>
        <taxon>Bacteria</taxon>
        <taxon>Pseudomonadati</taxon>
        <taxon>Pseudomonadota</taxon>
        <taxon>Betaproteobacteria</taxon>
        <taxon>Burkholderiales</taxon>
        <taxon>Sphaerotilaceae</taxon>
        <taxon>Roseateles</taxon>
    </lineage>
</organism>
<accession>A0ABT5KFE8</accession>
<feature type="transmembrane region" description="Helical" evidence="1">
    <location>
        <begin position="383"/>
        <end position="403"/>
    </location>
</feature>
<dbReference type="Gene3D" id="1.10.287.470">
    <property type="entry name" value="Helix hairpin bin"/>
    <property type="match status" value="1"/>
</dbReference>
<keyword evidence="1" id="KW-0812">Transmembrane</keyword>
<gene>
    <name evidence="2" type="ORF">PRZ03_11075</name>
</gene>
<evidence type="ECO:0000313" key="3">
    <source>
        <dbReference type="Proteomes" id="UP001221189"/>
    </source>
</evidence>
<dbReference type="PANTHER" id="PTHR13325">
    <property type="entry name" value="PROTEASE M50 MEMBRANE-BOUND TRANSCRIPTION FACTOR SITE 2 PROTEASE"/>
    <property type="match status" value="1"/>
</dbReference>
<feature type="transmembrane region" description="Helical" evidence="1">
    <location>
        <begin position="423"/>
        <end position="441"/>
    </location>
</feature>
<feature type="transmembrane region" description="Helical" evidence="1">
    <location>
        <begin position="252"/>
        <end position="274"/>
    </location>
</feature>
<dbReference type="RefSeq" id="WP_273600355.1">
    <property type="nucleotide sequence ID" value="NZ_JAQQXT010000006.1"/>
</dbReference>
<sequence length="716" mass="79492">MFSASWYRVAEVRPRLRSHAVIHRHVYRGSVWYVLQDRSSGRFHRFSPEANLVIGLMDGKRSLREIWTLACSRLGDDAPTQDEVIQVLASLHRADVLQTDASPDITELHDRKLKQERMKLKQYVMNPLALRVPLLDPERFLRALNPWVGGLFGWVGALIWLTVVVWALALGASHWDELSRGISDRLLAADNLLLIGMVFPVAKIVHEFGHAFAVKARGGEVHEMGIMLLVFMPVPYVDASASLAFRSKKARMLVGAAGMLSEVFLAALAMFVWANVEPGLVRAMAYNVLIVAGVSTLVFNANPLLRFDGYYILSDALEIPNLGQRANNYLGYLVKRYAFGVKSARAAQAAAGERAWFVFYAIASFVYRMIVMVGIALLVAQQYFIVGVLLALWSLYTSLIQPIAKHLAYLSSSGELQGHRRQALLTTGLLLAAVIAVLGWWPAPSWTRTEGVAVVPQNAQVRAGADGFIKRVVAQPNSQVKQGELLVITEDPELQAKVAVLEAQLKEQYARLDAAGAERVQTNIIKDEIHHISLRLANARAHAKELEMRSPVDGIFVMPEVTDMPGRFVRRGDVIAYTVDYARLAVQVVVPQGEVDLVRQMTRRVELRRVERVEEVLPALVRRVVPAATNQLPNMALSAQGGGELSLDATAAHESGRAAEPKASNSLFIFELETPPSQRPMAIGSRIYVKFERQAEPLAAQWYRALRGVLLKRFSV</sequence>
<feature type="transmembrane region" description="Helical" evidence="1">
    <location>
        <begin position="187"/>
        <end position="205"/>
    </location>
</feature>
<dbReference type="SUPFAM" id="SSF111369">
    <property type="entry name" value="HlyD-like secretion proteins"/>
    <property type="match status" value="1"/>
</dbReference>
<keyword evidence="1" id="KW-0472">Membrane</keyword>
<evidence type="ECO:0000313" key="2">
    <source>
        <dbReference type="EMBL" id="MDC8772112.1"/>
    </source>
</evidence>
<keyword evidence="3" id="KW-1185">Reference proteome</keyword>
<protein>
    <submittedName>
        <fullName evidence="2">HlyD family efflux transporter periplasmic adaptor subunit</fullName>
    </submittedName>
</protein>
<dbReference type="InterPro" id="IPR001193">
    <property type="entry name" value="MBTPS2"/>
</dbReference>
<dbReference type="PANTHER" id="PTHR13325:SF3">
    <property type="entry name" value="MEMBRANE-BOUND TRANSCRIPTION FACTOR SITE-2 PROTEASE"/>
    <property type="match status" value="1"/>
</dbReference>